<dbReference type="InterPro" id="IPR007844">
    <property type="entry name" value="AsmA"/>
</dbReference>
<gene>
    <name evidence="3" type="ORF">E1B00_09495</name>
</gene>
<reference evidence="3 4" key="1">
    <citation type="submission" date="2019-03" db="EMBL/GenBank/DDBJ databases">
        <title>Arenimonas daejeonensis sp. nov., isolated from compost.</title>
        <authorList>
            <person name="Jeon C.O."/>
        </authorList>
    </citation>
    <scope>NUCLEOTIDE SEQUENCE [LARGE SCALE GENOMIC DNA]</scope>
    <source>
        <strain evidence="3 4">R29</strain>
    </source>
</reference>
<evidence type="ECO:0000313" key="3">
    <source>
        <dbReference type="EMBL" id="TNJ33575.1"/>
    </source>
</evidence>
<dbReference type="OrthoDB" id="5749006at2"/>
<dbReference type="Proteomes" id="UP000305760">
    <property type="component" value="Unassembled WGS sequence"/>
</dbReference>
<evidence type="ECO:0000259" key="2">
    <source>
        <dbReference type="Pfam" id="PF05170"/>
    </source>
</evidence>
<comment type="caution">
    <text evidence="3">The sequence shown here is derived from an EMBL/GenBank/DDBJ whole genome shotgun (WGS) entry which is preliminary data.</text>
</comment>
<keyword evidence="1" id="KW-0812">Transmembrane</keyword>
<keyword evidence="1" id="KW-1133">Transmembrane helix</keyword>
<sequence>MEPRTAPPQEHGTAPRRRHQALALLALLLLLLWLLFDWNWFKGPIERRVEAATGREFRIEGDLDVDWAWMRPTVIADGVVLGNADWADTPEMFRAGHAAIEWSLWPMLRGDWHLTAVRLESPVLNLQRDAEGRANWDFDDPTPADDTPADLPRIDQLHVEDGRFTLREAELRTDLAVAVRSVDEPDAQGAAAPLVLSGDGRYRGNAFTLQGRIDSPLALAEDGKRFRVDLEARAGKTRARAFGGLDRPLQLQDFDLGFEIAGADMAQLYPLLGLAIPRTSAYSLEGKLTRTGAVWGYRDVSGVVGDSDLAGQISVDTGRERTLLTADLVSKNLDFDDLAGFIGGTPRQGEGNRPTPPTTTGRLFPAKTYDLSKLRSMDADVRLRANRLNAPGLPLEAMDAHLVLVGGDLRLDPLDFAAAGGDIAARVHLDARSDPIAADIDLRGRRLELPKLFPKAAPESTGRVGGRVRIGGHGNSIAALMATADGDIGVAMGPGRISNLTLELAGLDIAEALKFLIGKDKVVPVRCGFADFKVKDGVMQTRAFAFDTTDTLLLAEGEIHLGTERLDLLLKPRPKDASPFSLRSPLRVRGTLLDPSIRPQGGPLFLRGAAAAALYAVAPPAALLALIETGPGENADCGRGADAPAEKPAP</sequence>
<dbReference type="GO" id="GO:0005886">
    <property type="term" value="C:plasma membrane"/>
    <property type="evidence" value="ECO:0007669"/>
    <property type="project" value="TreeGrafter"/>
</dbReference>
<dbReference type="InterPro" id="IPR052894">
    <property type="entry name" value="AsmA-related"/>
</dbReference>
<dbReference type="GO" id="GO:0090313">
    <property type="term" value="P:regulation of protein targeting to membrane"/>
    <property type="evidence" value="ECO:0007669"/>
    <property type="project" value="TreeGrafter"/>
</dbReference>
<organism evidence="3 4">
    <name type="scientific">Arenimonas terrae</name>
    <dbReference type="NCBI Taxonomy" id="2546226"/>
    <lineage>
        <taxon>Bacteria</taxon>
        <taxon>Pseudomonadati</taxon>
        <taxon>Pseudomonadota</taxon>
        <taxon>Gammaproteobacteria</taxon>
        <taxon>Lysobacterales</taxon>
        <taxon>Lysobacteraceae</taxon>
        <taxon>Arenimonas</taxon>
    </lineage>
</organism>
<evidence type="ECO:0000313" key="4">
    <source>
        <dbReference type="Proteomes" id="UP000305760"/>
    </source>
</evidence>
<name>A0A5C4RRH9_9GAMM</name>
<dbReference type="EMBL" id="SMDR01000002">
    <property type="protein sequence ID" value="TNJ33575.1"/>
    <property type="molecule type" value="Genomic_DNA"/>
</dbReference>
<protein>
    <submittedName>
        <fullName evidence="3">AsmA family protein</fullName>
    </submittedName>
</protein>
<dbReference type="PANTHER" id="PTHR30441:SF9">
    <property type="entry name" value="ASMA FAMILY PROTEIN YHJG"/>
    <property type="match status" value="1"/>
</dbReference>
<accession>A0A5C4RRH9</accession>
<evidence type="ECO:0000256" key="1">
    <source>
        <dbReference type="SAM" id="Phobius"/>
    </source>
</evidence>
<proteinExistence type="predicted"/>
<dbReference type="AlphaFoldDB" id="A0A5C4RRH9"/>
<dbReference type="PANTHER" id="PTHR30441">
    <property type="entry name" value="DUF748 DOMAIN-CONTAINING PROTEIN"/>
    <property type="match status" value="1"/>
</dbReference>
<dbReference type="Pfam" id="PF05170">
    <property type="entry name" value="AsmA"/>
    <property type="match status" value="1"/>
</dbReference>
<keyword evidence="4" id="KW-1185">Reference proteome</keyword>
<feature type="transmembrane region" description="Helical" evidence="1">
    <location>
        <begin position="21"/>
        <end position="41"/>
    </location>
</feature>
<feature type="domain" description="AsmA" evidence="2">
    <location>
        <begin position="23"/>
        <end position="542"/>
    </location>
</feature>
<dbReference type="RefSeq" id="WP_139448122.1">
    <property type="nucleotide sequence ID" value="NZ_SMDR01000002.1"/>
</dbReference>
<keyword evidence="1" id="KW-0472">Membrane</keyword>